<sequence>MKEYFFNCGTEITPLDLQRLREQLKDMEVNDRIVIRLEGADATQSEGIVEELERQGFDFQPHGGHEREYYYTAIKIK</sequence>
<dbReference type="Proteomes" id="UP000243819">
    <property type="component" value="Unassembled WGS sequence"/>
</dbReference>
<accession>A0A1H9YMX1</accession>
<proteinExistence type="predicted"/>
<name>A0A1H9YMX1_9FIRM</name>
<dbReference type="EMBL" id="FOIF01000004">
    <property type="protein sequence ID" value="SES70332.1"/>
    <property type="molecule type" value="Genomic_DNA"/>
</dbReference>
<dbReference type="AlphaFoldDB" id="A0A1H9YMX1"/>
<dbReference type="STRING" id="1120990.SAMN03080614_100414"/>
<evidence type="ECO:0008006" key="3">
    <source>
        <dbReference type="Google" id="ProtNLM"/>
    </source>
</evidence>
<dbReference type="RefSeq" id="WP_091348615.1">
    <property type="nucleotide sequence ID" value="NZ_FOIF01000004.1"/>
</dbReference>
<keyword evidence="2" id="KW-1185">Reference proteome</keyword>
<organism evidence="1 2">
    <name type="scientific">Anaerobranca gottschalkii DSM 13577</name>
    <dbReference type="NCBI Taxonomy" id="1120990"/>
    <lineage>
        <taxon>Bacteria</taxon>
        <taxon>Bacillati</taxon>
        <taxon>Bacillota</taxon>
        <taxon>Clostridia</taxon>
        <taxon>Eubacteriales</taxon>
        <taxon>Proteinivoracaceae</taxon>
        <taxon>Anaerobranca</taxon>
    </lineage>
</organism>
<evidence type="ECO:0000313" key="1">
    <source>
        <dbReference type="EMBL" id="SES70332.1"/>
    </source>
</evidence>
<gene>
    <name evidence="1" type="ORF">SAMN03080614_100414</name>
</gene>
<evidence type="ECO:0000313" key="2">
    <source>
        <dbReference type="Proteomes" id="UP000243819"/>
    </source>
</evidence>
<reference evidence="2" key="1">
    <citation type="submission" date="2016-10" db="EMBL/GenBank/DDBJ databases">
        <authorList>
            <person name="Varghese N."/>
            <person name="Submissions S."/>
        </authorList>
    </citation>
    <scope>NUCLEOTIDE SEQUENCE [LARGE SCALE GENOMIC DNA]</scope>
    <source>
        <strain evidence="2">DSM 13577</strain>
    </source>
</reference>
<dbReference type="OrthoDB" id="1725415at2"/>
<protein>
    <recommendedName>
        <fullName evidence="3">TusA-related sulfurtransferase</fullName>
    </recommendedName>
</protein>